<dbReference type="RefSeq" id="WP_194932097.1">
    <property type="nucleotide sequence ID" value="NZ_JADLZT010000009.1"/>
</dbReference>
<evidence type="ECO:0000313" key="7">
    <source>
        <dbReference type="EMBL" id="MBF6025492.1"/>
    </source>
</evidence>
<evidence type="ECO:0000256" key="3">
    <source>
        <dbReference type="ARBA" id="ARBA00022989"/>
    </source>
</evidence>
<keyword evidence="8" id="KW-1185">Reference proteome</keyword>
<accession>A0ABS0BC29</accession>
<evidence type="ECO:0000313" key="8">
    <source>
        <dbReference type="Proteomes" id="UP001429984"/>
    </source>
</evidence>
<evidence type="ECO:0000256" key="2">
    <source>
        <dbReference type="ARBA" id="ARBA00022692"/>
    </source>
</evidence>
<comment type="subcellular location">
    <subcellularLocation>
        <location evidence="1">Endomembrane system</location>
        <topology evidence="1">Multi-pass membrane protein</topology>
    </subcellularLocation>
</comment>
<evidence type="ECO:0000256" key="5">
    <source>
        <dbReference type="SAM" id="MobiDB-lite"/>
    </source>
</evidence>
<dbReference type="EMBL" id="JADLZT010000009">
    <property type="protein sequence ID" value="MBF6025492.1"/>
    <property type="molecule type" value="Genomic_DNA"/>
</dbReference>
<dbReference type="Pfam" id="PF06803">
    <property type="entry name" value="DUF1232"/>
    <property type="match status" value="1"/>
</dbReference>
<feature type="compositionally biased region" description="Gly residues" evidence="5">
    <location>
        <begin position="175"/>
        <end position="188"/>
    </location>
</feature>
<reference evidence="7 8" key="1">
    <citation type="submission" date="2020-11" db="EMBL/GenBank/DDBJ databases">
        <title>Draft Genome Sequence and Secondary Metabolite Biosynthetic Potential of the Lysobacter niastensis Type strain DSM 18481.</title>
        <authorList>
            <person name="Turrini P."/>
            <person name="Artuso I."/>
            <person name="Tescari M."/>
            <person name="Lugli G.A."/>
            <person name="Frangipani E."/>
            <person name="Ventura M."/>
            <person name="Visca P."/>
        </authorList>
    </citation>
    <scope>NUCLEOTIDE SEQUENCE [LARGE SCALE GENOMIC DNA]</scope>
    <source>
        <strain evidence="7 8">DSM 18481</strain>
    </source>
</reference>
<protein>
    <submittedName>
        <fullName evidence="7">DUF1232 domain-containing protein</fullName>
    </submittedName>
</protein>
<proteinExistence type="predicted"/>
<dbReference type="InterPro" id="IPR010652">
    <property type="entry name" value="DUF1232"/>
</dbReference>
<keyword evidence="3" id="KW-1133">Transmembrane helix</keyword>
<evidence type="ECO:0000256" key="4">
    <source>
        <dbReference type="ARBA" id="ARBA00023136"/>
    </source>
</evidence>
<comment type="caution">
    <text evidence="7">The sequence shown here is derived from an EMBL/GenBank/DDBJ whole genome shotgun (WGS) entry which is preliminary data.</text>
</comment>
<evidence type="ECO:0000256" key="1">
    <source>
        <dbReference type="ARBA" id="ARBA00004127"/>
    </source>
</evidence>
<keyword evidence="2" id="KW-0812">Transmembrane</keyword>
<organism evidence="7 8">
    <name type="scientific">Lysobacter niastensis</name>
    <dbReference type="NCBI Taxonomy" id="380629"/>
    <lineage>
        <taxon>Bacteria</taxon>
        <taxon>Pseudomonadati</taxon>
        <taxon>Pseudomonadota</taxon>
        <taxon>Gammaproteobacteria</taxon>
        <taxon>Lysobacterales</taxon>
        <taxon>Lysobacteraceae</taxon>
        <taxon>Lysobacter</taxon>
    </lineage>
</organism>
<name>A0ABS0BC29_9GAMM</name>
<feature type="region of interest" description="Disordered" evidence="5">
    <location>
        <begin position="166"/>
        <end position="193"/>
    </location>
</feature>
<dbReference type="Proteomes" id="UP001429984">
    <property type="component" value="Unassembled WGS sequence"/>
</dbReference>
<sequence length="209" mass="23387">MPLTINFELTDKDLEHFSRAMGKARDMAEGKSNQEVVQGAIELLETAQKSNPPQFVKDRLLMLDTLIAMIRDEGWALSEDDAQHVRSALTYFSVPGDAIPDHVPVLGFLDDAIMIELCARELRHEIDAYADFIEYRQGEAERRGLKPEAVGRADWLDSRREELQERMRRRRGGREAGSGFGTGYGSSSGYGAPSTSYTGGWRPGLFKFG</sequence>
<keyword evidence="4" id="KW-0472">Membrane</keyword>
<gene>
    <name evidence="7" type="ORF">IU514_15765</name>
</gene>
<evidence type="ECO:0000259" key="6">
    <source>
        <dbReference type="Pfam" id="PF06803"/>
    </source>
</evidence>
<feature type="domain" description="DUF1232" evidence="6">
    <location>
        <begin position="87"/>
        <end position="115"/>
    </location>
</feature>